<name>A0ABM7RQD8_9PSED</name>
<dbReference type="Gene3D" id="3.30.450.20">
    <property type="entry name" value="PAS domain"/>
    <property type="match status" value="2"/>
</dbReference>
<dbReference type="Pfam" id="PF08447">
    <property type="entry name" value="PAS_3"/>
    <property type="match status" value="2"/>
</dbReference>
<dbReference type="PROSITE" id="PS50943">
    <property type="entry name" value="HTH_CROC1"/>
    <property type="match status" value="1"/>
</dbReference>
<dbReference type="SUPFAM" id="SSF47413">
    <property type="entry name" value="lambda repressor-like DNA-binding domains"/>
    <property type="match status" value="1"/>
</dbReference>
<dbReference type="PANTHER" id="PTHR43304">
    <property type="entry name" value="PHYTOCHROME-LIKE PROTEIN CPH1"/>
    <property type="match status" value="1"/>
</dbReference>
<gene>
    <name evidence="9" type="ORF">LAB08_R21310</name>
</gene>
<dbReference type="InterPro" id="IPR010982">
    <property type="entry name" value="Lambda_DNA-bd_dom_sf"/>
</dbReference>
<evidence type="ECO:0000256" key="4">
    <source>
        <dbReference type="ARBA" id="ARBA00022679"/>
    </source>
</evidence>
<feature type="domain" description="HTH cro/C1-type" evidence="8">
    <location>
        <begin position="10"/>
        <end position="63"/>
    </location>
</feature>
<dbReference type="EC" id="2.7.13.3" evidence="2"/>
<dbReference type="SUPFAM" id="SSF55785">
    <property type="entry name" value="PYP-like sensor domain (PAS domain)"/>
    <property type="match status" value="2"/>
</dbReference>
<dbReference type="CDD" id="cd00093">
    <property type="entry name" value="HTH_XRE"/>
    <property type="match status" value="1"/>
</dbReference>
<evidence type="ECO:0000256" key="5">
    <source>
        <dbReference type="ARBA" id="ARBA00022777"/>
    </source>
</evidence>
<keyword evidence="5" id="KW-0418">Kinase</keyword>
<dbReference type="SMART" id="SM00530">
    <property type="entry name" value="HTH_XRE"/>
    <property type="match status" value="1"/>
</dbReference>
<evidence type="ECO:0000259" key="8">
    <source>
        <dbReference type="PROSITE" id="PS50943"/>
    </source>
</evidence>
<dbReference type="SMART" id="SM00091">
    <property type="entry name" value="PAS"/>
    <property type="match status" value="2"/>
</dbReference>
<feature type="domain" description="PAC" evidence="7">
    <location>
        <begin position="295"/>
        <end position="348"/>
    </location>
</feature>
<sequence>MTENSFAFRLKELLELNKLTLQVVGTALGISRTSVHKWTRGGEIDYDNLRKLADFLKVNWIWLRYGEEALRDVQGAATVELPMTDLRRRYTTQIMESEERMKLAQEGARIVTWEWNLISDELTYSPNVETVYGWPVHSNEDFWRHLPPEDVAAMQAMYQRAINEGSGCEFDFRIFQPNGEMRWISSRATAVRDAVGRTVKIVGISMDNTPRMIIEEELRISEERFRAIFELTWGALAYIGLDGGWQRVNGSLCELLGYSADELYGMTFQALTHPDDLPNNLQLLDQLLAGHIERYVVEKRLRRRDGSYLWVRARTSLQRQPQSGLPDHLISVFEDISAECVERERLQARIVELEARLTERA</sequence>
<evidence type="ECO:0000313" key="9">
    <source>
        <dbReference type="EMBL" id="BCX67496.1"/>
    </source>
</evidence>
<dbReference type="Proteomes" id="UP000218595">
    <property type="component" value="Chromosome"/>
</dbReference>
<proteinExistence type="predicted"/>
<dbReference type="NCBIfam" id="TIGR00229">
    <property type="entry name" value="sensory_box"/>
    <property type="match status" value="1"/>
</dbReference>
<dbReference type="SMART" id="SM00086">
    <property type="entry name" value="PAC"/>
    <property type="match status" value="2"/>
</dbReference>
<feature type="domain" description="PAC" evidence="7">
    <location>
        <begin position="168"/>
        <end position="220"/>
    </location>
</feature>
<dbReference type="InterPro" id="IPR000700">
    <property type="entry name" value="PAS-assoc_C"/>
</dbReference>
<dbReference type="Pfam" id="PF01381">
    <property type="entry name" value="HTH_3"/>
    <property type="match status" value="1"/>
</dbReference>
<dbReference type="Gene3D" id="2.10.70.100">
    <property type="match status" value="1"/>
</dbReference>
<reference evidence="9 10" key="1">
    <citation type="submission" date="2016-04" db="EMBL/GenBank/DDBJ databases">
        <title>Complete genome sequence of Pseudomonas sp. LAB-08 isolated from TCE contaminated aquifer soil.</title>
        <authorList>
            <person name="Dohra H."/>
            <person name="Suzuki K."/>
            <person name="Fatma A."/>
            <person name="Inuzuka Y."/>
            <person name="Honjo M."/>
            <person name="Tashiro Y."/>
            <person name="Futamata H."/>
        </authorList>
    </citation>
    <scope>NUCLEOTIDE SEQUENCE [LARGE SCALE GENOMIC DNA]</scope>
    <source>
        <strain evidence="9 10">LAB-08</strain>
    </source>
</reference>
<dbReference type="Gene3D" id="1.10.260.40">
    <property type="entry name" value="lambda repressor-like DNA-binding domains"/>
    <property type="match status" value="1"/>
</dbReference>
<accession>A0ABM7RQD8</accession>
<evidence type="ECO:0000256" key="1">
    <source>
        <dbReference type="ARBA" id="ARBA00000085"/>
    </source>
</evidence>
<organism evidence="9 10">
    <name type="scientific">Pseudomonas izuensis</name>
    <dbReference type="NCBI Taxonomy" id="2684212"/>
    <lineage>
        <taxon>Bacteria</taxon>
        <taxon>Pseudomonadati</taxon>
        <taxon>Pseudomonadota</taxon>
        <taxon>Gammaproteobacteria</taxon>
        <taxon>Pseudomonadales</taxon>
        <taxon>Pseudomonadaceae</taxon>
        <taxon>Pseudomonas</taxon>
    </lineage>
</organism>
<keyword evidence="3" id="KW-0597">Phosphoprotein</keyword>
<dbReference type="EMBL" id="AP017423">
    <property type="protein sequence ID" value="BCX67496.1"/>
    <property type="molecule type" value="Genomic_DNA"/>
</dbReference>
<evidence type="ECO:0000256" key="2">
    <source>
        <dbReference type="ARBA" id="ARBA00012438"/>
    </source>
</evidence>
<evidence type="ECO:0000256" key="3">
    <source>
        <dbReference type="ARBA" id="ARBA00022553"/>
    </source>
</evidence>
<dbReference type="InterPro" id="IPR000014">
    <property type="entry name" value="PAS"/>
</dbReference>
<dbReference type="PROSITE" id="PS50112">
    <property type="entry name" value="PAS"/>
    <property type="match status" value="1"/>
</dbReference>
<dbReference type="CDD" id="cd00130">
    <property type="entry name" value="PAS"/>
    <property type="match status" value="2"/>
</dbReference>
<evidence type="ECO:0000259" key="7">
    <source>
        <dbReference type="PROSITE" id="PS50113"/>
    </source>
</evidence>
<protein>
    <recommendedName>
        <fullName evidence="2">histidine kinase</fullName>
        <ecNumber evidence="2">2.7.13.3</ecNumber>
    </recommendedName>
</protein>
<comment type="catalytic activity">
    <reaction evidence="1">
        <text>ATP + protein L-histidine = ADP + protein N-phospho-L-histidine.</text>
        <dbReference type="EC" id="2.7.13.3"/>
    </reaction>
</comment>
<dbReference type="RefSeq" id="WP_096512238.1">
    <property type="nucleotide sequence ID" value="NZ_AP017423.2"/>
</dbReference>
<keyword evidence="4" id="KW-0808">Transferase</keyword>
<feature type="domain" description="PAS" evidence="6">
    <location>
        <begin position="221"/>
        <end position="291"/>
    </location>
</feature>
<dbReference type="PROSITE" id="PS50113">
    <property type="entry name" value="PAC"/>
    <property type="match status" value="2"/>
</dbReference>
<evidence type="ECO:0000259" key="6">
    <source>
        <dbReference type="PROSITE" id="PS50112"/>
    </source>
</evidence>
<dbReference type="InterPro" id="IPR001610">
    <property type="entry name" value="PAC"/>
</dbReference>
<evidence type="ECO:0000313" key="10">
    <source>
        <dbReference type="Proteomes" id="UP000218595"/>
    </source>
</evidence>
<keyword evidence="10" id="KW-1185">Reference proteome</keyword>
<dbReference type="PANTHER" id="PTHR43304:SF1">
    <property type="entry name" value="PAC DOMAIN-CONTAINING PROTEIN"/>
    <property type="match status" value="1"/>
</dbReference>
<dbReference type="InterPro" id="IPR052162">
    <property type="entry name" value="Sensor_kinase/Photoreceptor"/>
</dbReference>
<dbReference type="InterPro" id="IPR035965">
    <property type="entry name" value="PAS-like_dom_sf"/>
</dbReference>
<dbReference type="InterPro" id="IPR001387">
    <property type="entry name" value="Cro/C1-type_HTH"/>
</dbReference>
<dbReference type="InterPro" id="IPR013655">
    <property type="entry name" value="PAS_fold_3"/>
</dbReference>